<accession>A0AC61RMF2</accession>
<dbReference type="EMBL" id="SRYB01000001">
    <property type="protein sequence ID" value="TGY81038.1"/>
    <property type="molecule type" value="Genomic_DNA"/>
</dbReference>
<gene>
    <name evidence="1" type="ORF">E5331_01255</name>
</gene>
<keyword evidence="2" id="KW-1185">Reference proteome</keyword>
<comment type="caution">
    <text evidence="1">The sequence shown here is derived from an EMBL/GenBank/DDBJ whole genome shotgun (WGS) entry which is preliminary data.</text>
</comment>
<organism evidence="1 2">
    <name type="scientific">Lepagella muris</name>
    <dbReference type="NCBI Taxonomy" id="3032870"/>
    <lineage>
        <taxon>Bacteria</taxon>
        <taxon>Pseudomonadati</taxon>
        <taxon>Bacteroidota</taxon>
        <taxon>Bacteroidia</taxon>
        <taxon>Bacteroidales</taxon>
        <taxon>Muribaculaceae</taxon>
        <taxon>Lepagella</taxon>
    </lineage>
</organism>
<protein>
    <submittedName>
        <fullName evidence="1">Uncharacterized protein</fullName>
    </submittedName>
</protein>
<proteinExistence type="predicted"/>
<evidence type="ECO:0000313" key="2">
    <source>
        <dbReference type="Proteomes" id="UP000306319"/>
    </source>
</evidence>
<sequence length="506" mass="56026">MTKSLLTVAAMALSIQAINAAEAVVAEIDFSKTESYDMYHSDHVTPVIQDGALYINNTTADLNFWDVQYFVLDGFDLEDGVDYTITAKVKGFTGNLPISIGSWDASFGGELNFEETSDWQTVSRTVTSTVTASGCHLTFQSGNYTTPYWIESVKITREADDPNGEVVEDAYVDFSTATVVPYHSKNLELKLENGALVVTNSQQKPFWELQYHPIEHIKIAKDVRYTITAKIKGFSGNLSYNLGSWGQDNNGEFKVNDSADWQEISSKVTSQFNIDDAFLLFQSEFVGTYEIAWIKVTHVETPAEPEDPNLVASFYTGNGKTFGGWGDNTTFENVTEDDKPCLKFTHTTAGEYYAAQIAMDLPLESGVEYVMTFDVKGNPAQNILASMQNADTWAGCGDFSRFNISDQWESVSVSGTCQAEARSGEFNGRIVFNLGEYVGTLYLTNVKISKKSTTTSISEIEVEEPEHWTVYTMMGIKILDTNDKGELGNLPAGLYIINGKKVAIRK</sequence>
<dbReference type="Proteomes" id="UP000306319">
    <property type="component" value="Unassembled WGS sequence"/>
</dbReference>
<evidence type="ECO:0000313" key="1">
    <source>
        <dbReference type="EMBL" id="TGY81038.1"/>
    </source>
</evidence>
<name>A0AC61RMF2_9BACT</name>
<reference evidence="1" key="1">
    <citation type="submission" date="2019-04" db="EMBL/GenBank/DDBJ databases">
        <title>Microbes associate with the intestines of laboratory mice.</title>
        <authorList>
            <person name="Navarre W."/>
            <person name="Wong E."/>
            <person name="Huang K."/>
            <person name="Tropini C."/>
            <person name="Ng K."/>
            <person name="Yu B."/>
        </authorList>
    </citation>
    <scope>NUCLEOTIDE SEQUENCE</scope>
    <source>
        <strain evidence="1">NM04_E33</strain>
    </source>
</reference>